<dbReference type="EMBL" id="CM056819">
    <property type="protein sequence ID" value="KAJ8625126.1"/>
    <property type="molecule type" value="Genomic_DNA"/>
</dbReference>
<proteinExistence type="predicted"/>
<organism evidence="1 2">
    <name type="scientific">Persea americana</name>
    <name type="common">Avocado</name>
    <dbReference type="NCBI Taxonomy" id="3435"/>
    <lineage>
        <taxon>Eukaryota</taxon>
        <taxon>Viridiplantae</taxon>
        <taxon>Streptophyta</taxon>
        <taxon>Embryophyta</taxon>
        <taxon>Tracheophyta</taxon>
        <taxon>Spermatophyta</taxon>
        <taxon>Magnoliopsida</taxon>
        <taxon>Magnoliidae</taxon>
        <taxon>Laurales</taxon>
        <taxon>Lauraceae</taxon>
        <taxon>Persea</taxon>
    </lineage>
</organism>
<protein>
    <submittedName>
        <fullName evidence="1">Uncharacterized protein</fullName>
    </submittedName>
</protein>
<reference evidence="1 2" key="1">
    <citation type="journal article" date="2022" name="Hortic Res">
        <title>A haplotype resolved chromosomal level avocado genome allows analysis of novel avocado genes.</title>
        <authorList>
            <person name="Nath O."/>
            <person name="Fletcher S.J."/>
            <person name="Hayward A."/>
            <person name="Shaw L.M."/>
            <person name="Masouleh A.K."/>
            <person name="Furtado A."/>
            <person name="Henry R.J."/>
            <person name="Mitter N."/>
        </authorList>
    </citation>
    <scope>NUCLEOTIDE SEQUENCE [LARGE SCALE GENOMIC DNA]</scope>
    <source>
        <strain evidence="2">cv. Hass</strain>
    </source>
</reference>
<accession>A0ACC2KVE8</accession>
<dbReference type="Proteomes" id="UP001234297">
    <property type="component" value="Chromosome 11"/>
</dbReference>
<evidence type="ECO:0000313" key="1">
    <source>
        <dbReference type="EMBL" id="KAJ8625126.1"/>
    </source>
</evidence>
<evidence type="ECO:0000313" key="2">
    <source>
        <dbReference type="Proteomes" id="UP001234297"/>
    </source>
</evidence>
<keyword evidence="2" id="KW-1185">Reference proteome</keyword>
<gene>
    <name evidence="1" type="ORF">MRB53_033656</name>
</gene>
<comment type="caution">
    <text evidence="1">The sequence shown here is derived from an EMBL/GenBank/DDBJ whole genome shotgun (WGS) entry which is preliminary data.</text>
</comment>
<name>A0ACC2KVE8_PERAE</name>
<sequence>MARGEWGNQGRGWKLCSYKRTTIVICSINIVAALYVLHSLYTSLFIFSTHSNASSNYFAAIKYSKDNIRKMEESIRVRQEAEPVELVKLWMSVLGKVKEIKKGFLSREESVSKLPRHVKRKMADEALQRLKGLENANVREQRASLEIWRSEKLEEAKQLIIRNTTTNLMTSTKEASK</sequence>